<reference evidence="4 5" key="1">
    <citation type="submission" date="2024-01" db="EMBL/GenBank/DDBJ databases">
        <authorList>
            <person name="Allen C."/>
            <person name="Tagirdzhanova G."/>
        </authorList>
    </citation>
    <scope>NUCLEOTIDE SEQUENCE [LARGE SCALE GENOMIC DNA]</scope>
    <source>
        <strain evidence="4 5">CBS 119000</strain>
    </source>
</reference>
<dbReference type="PANTHER" id="PTHR44942:SF4">
    <property type="entry name" value="METHYLTRANSFERASE TYPE 11 DOMAIN-CONTAINING PROTEIN"/>
    <property type="match status" value="1"/>
</dbReference>
<evidence type="ECO:0000313" key="5">
    <source>
        <dbReference type="Proteomes" id="UP001642502"/>
    </source>
</evidence>
<dbReference type="SUPFAM" id="SSF53335">
    <property type="entry name" value="S-adenosyl-L-methionine-dependent methyltransferases"/>
    <property type="match status" value="1"/>
</dbReference>
<evidence type="ECO:0000256" key="2">
    <source>
        <dbReference type="ARBA" id="ARBA00022679"/>
    </source>
</evidence>
<dbReference type="InterPro" id="IPR025714">
    <property type="entry name" value="Methyltranfer_dom"/>
</dbReference>
<keyword evidence="5" id="KW-1185">Reference proteome</keyword>
<dbReference type="Proteomes" id="UP001642502">
    <property type="component" value="Unassembled WGS sequence"/>
</dbReference>
<comment type="caution">
    <text evidence="4">The sequence shown here is derived from an EMBL/GenBank/DDBJ whole genome shotgun (WGS) entry which is preliminary data.</text>
</comment>
<sequence length="285" mass="31875">MADNAGFNHQPSSNFENETSAQYYNDDCKDQLILGRLIIQKRNIPKGARVLDIGCGPGNLTVEIADHVGPSGSVVGADLSEERIKIANKTYTDPALDTYRPNLTFRAGDAHNLAGFPDDHFDFVVANLVLHFLDLRKALAEINRVLKPGGGFAASTASGDHLFIPLEVKKEVQSRDYYRAHIDPSLGLFTFPTQKNLKGFLLDTGYQSIEFDLLDSAIVRKDPKALINFLDASWYETYIRCLPREIQPTAWDDFEKELEKLRTAKGIEAKIIWMNAYATKVDADH</sequence>
<dbReference type="InterPro" id="IPR051052">
    <property type="entry name" value="Diverse_substrate_MTase"/>
</dbReference>
<proteinExistence type="predicted"/>
<gene>
    <name evidence="4" type="ORF">SEPCBS119000_000411</name>
</gene>
<organism evidence="4 5">
    <name type="scientific">Sporothrix epigloea</name>
    <dbReference type="NCBI Taxonomy" id="1892477"/>
    <lineage>
        <taxon>Eukaryota</taxon>
        <taxon>Fungi</taxon>
        <taxon>Dikarya</taxon>
        <taxon>Ascomycota</taxon>
        <taxon>Pezizomycotina</taxon>
        <taxon>Sordariomycetes</taxon>
        <taxon>Sordariomycetidae</taxon>
        <taxon>Ophiostomatales</taxon>
        <taxon>Ophiostomataceae</taxon>
        <taxon>Sporothrix</taxon>
    </lineage>
</organism>
<dbReference type="EMBL" id="CAWUON010000003">
    <property type="protein sequence ID" value="CAK7263320.1"/>
    <property type="molecule type" value="Genomic_DNA"/>
</dbReference>
<dbReference type="InterPro" id="IPR029063">
    <property type="entry name" value="SAM-dependent_MTases_sf"/>
</dbReference>
<accession>A0ABP0D7W6</accession>
<evidence type="ECO:0000259" key="3">
    <source>
        <dbReference type="Pfam" id="PF13847"/>
    </source>
</evidence>
<protein>
    <recommendedName>
        <fullName evidence="3">Methyltransferase domain-containing protein</fullName>
    </recommendedName>
</protein>
<dbReference type="Gene3D" id="3.40.50.150">
    <property type="entry name" value="Vaccinia Virus protein VP39"/>
    <property type="match status" value="1"/>
</dbReference>
<name>A0ABP0D7W6_9PEZI</name>
<keyword evidence="2" id="KW-0808">Transferase</keyword>
<dbReference type="Pfam" id="PF13847">
    <property type="entry name" value="Methyltransf_31"/>
    <property type="match status" value="1"/>
</dbReference>
<dbReference type="PANTHER" id="PTHR44942">
    <property type="entry name" value="METHYLTRANSF_11 DOMAIN-CONTAINING PROTEIN"/>
    <property type="match status" value="1"/>
</dbReference>
<keyword evidence="1" id="KW-0489">Methyltransferase</keyword>
<dbReference type="CDD" id="cd02440">
    <property type="entry name" value="AdoMet_MTases"/>
    <property type="match status" value="1"/>
</dbReference>
<feature type="domain" description="Methyltransferase" evidence="3">
    <location>
        <begin position="46"/>
        <end position="161"/>
    </location>
</feature>
<evidence type="ECO:0000313" key="4">
    <source>
        <dbReference type="EMBL" id="CAK7263320.1"/>
    </source>
</evidence>
<evidence type="ECO:0000256" key="1">
    <source>
        <dbReference type="ARBA" id="ARBA00022603"/>
    </source>
</evidence>